<dbReference type="Gene3D" id="2.160.10.10">
    <property type="entry name" value="Hexapeptide repeat proteins"/>
    <property type="match status" value="1"/>
</dbReference>
<evidence type="ECO:0000313" key="6">
    <source>
        <dbReference type="EMBL" id="CEP23723.1"/>
    </source>
</evidence>
<dbReference type="GeneID" id="30989992"/>
<dbReference type="AlphaFoldDB" id="A0A0H5C6R2"/>
<dbReference type="RefSeq" id="XP_020069024.1">
    <property type="nucleotide sequence ID" value="XM_020215596.1"/>
</dbReference>
<dbReference type="Proteomes" id="UP000094389">
    <property type="component" value="Unassembled WGS sequence"/>
</dbReference>
<sequence length="185" mass="20054">MELVDWIETESGNRISKHALIHGSDHILIAGNTTISAKVELHGDKPLVQGSTNAIQLGKFCYLDEGVVISPPLCTGSRHKICKIGSYTMIGRGTIVESANVGNRVVIGPNCKLHKSSTIYDCVVIKPNTIVPENYTIPPFSIVSSSKSPGGVLRVEHLPESYKKVVELNSKLSYINSQFIPSDTP</sequence>
<dbReference type="PANTHER" id="PTHR46126">
    <property type="entry name" value="DYNACTIN SUBUNIT 5"/>
    <property type="match status" value="1"/>
</dbReference>
<proteinExistence type="inferred from homology"/>
<accession>A0A1E4RY24</accession>
<dbReference type="STRING" id="983966.A0A0H5C6R2"/>
<dbReference type="Pfam" id="PF21711">
    <property type="entry name" value="DCTN5"/>
    <property type="match status" value="1"/>
</dbReference>
<accession>A0A0H5C6R2</accession>
<comment type="subcellular location">
    <subcellularLocation>
        <location evidence="1">Cytoplasm</location>
        <location evidence="1">Cytoskeleton</location>
    </subcellularLocation>
</comment>
<evidence type="ECO:0000256" key="3">
    <source>
        <dbReference type="ARBA" id="ARBA00023212"/>
    </source>
</evidence>
<keyword evidence="9" id="KW-1185">Reference proteome</keyword>
<dbReference type="PANTHER" id="PTHR46126:SF1">
    <property type="entry name" value="DYNACTIN SUBUNIT 5"/>
    <property type="match status" value="1"/>
</dbReference>
<reference evidence="7 9" key="3">
    <citation type="journal article" date="2016" name="Proc. Natl. Acad. Sci. U.S.A.">
        <title>Comparative genomics of biotechnologically important yeasts.</title>
        <authorList>
            <person name="Riley R."/>
            <person name="Haridas S."/>
            <person name="Wolfe K.H."/>
            <person name="Lopes M.R."/>
            <person name="Hittinger C.T."/>
            <person name="Goeker M."/>
            <person name="Salamov A.A."/>
            <person name="Wisecaver J.H."/>
            <person name="Long T.M."/>
            <person name="Calvey C.H."/>
            <person name="Aerts A.L."/>
            <person name="Barry K.W."/>
            <person name="Choi C."/>
            <person name="Clum A."/>
            <person name="Coughlan A.Y."/>
            <person name="Deshpande S."/>
            <person name="Douglass A.P."/>
            <person name="Hanson S.J."/>
            <person name="Klenk H.-P."/>
            <person name="LaButti K.M."/>
            <person name="Lapidus A."/>
            <person name="Lindquist E.A."/>
            <person name="Lipzen A.M."/>
            <person name="Meier-Kolthoff J.P."/>
            <person name="Ohm R.A."/>
            <person name="Otillar R.P."/>
            <person name="Pangilinan J.L."/>
            <person name="Peng Y."/>
            <person name="Rokas A."/>
            <person name="Rosa C.A."/>
            <person name="Scheuner C."/>
            <person name="Sibirny A.A."/>
            <person name="Slot J.C."/>
            <person name="Stielow J.B."/>
            <person name="Sun H."/>
            <person name="Kurtzman C.P."/>
            <person name="Blackwell M."/>
            <person name="Grigoriev I.V."/>
            <person name="Jeffries T.W."/>
        </authorList>
    </citation>
    <scope>NUCLEOTIDE SEQUENCE [LARGE SCALE GENOMIC DNA]</scope>
    <source>
        <strain evidence="9">ATCC 18201 / CBS 1600 / BCRC 20928 / JCM 3617 / NBRC 0987 / NRRL Y-1542</strain>
        <strain evidence="7">NRRL Y-1542</strain>
    </source>
</reference>
<comment type="similarity">
    <text evidence="4">Belongs to the dynactin subunits 5/6 family. Dynactin subunit 5 subfamily.</text>
</comment>
<reference evidence="8" key="2">
    <citation type="journal article" date="2015" name="J. Biotechnol.">
        <title>The structure of the Cyberlindnera jadinii genome and its relation to Candida utilis analyzed by the occurrence of single nucleotide polymorphisms.</title>
        <authorList>
            <person name="Rupp O."/>
            <person name="Brinkrolf K."/>
            <person name="Buerth C."/>
            <person name="Kunigo M."/>
            <person name="Schneider J."/>
            <person name="Jaenicke S."/>
            <person name="Goesmann A."/>
            <person name="Puehler A."/>
            <person name="Jaeger K.-E."/>
            <person name="Ernst J.F."/>
        </authorList>
    </citation>
    <scope>NUCLEOTIDE SEQUENCE [LARGE SCALE GENOMIC DNA]</scope>
    <source>
        <strain evidence="8">ATCC 18201 / CBS 1600 / BCRC 20928 / JCM 3617 / NBRC 0987 / NRRL Y-1542</strain>
    </source>
</reference>
<evidence type="ECO:0000256" key="2">
    <source>
        <dbReference type="ARBA" id="ARBA00022490"/>
    </source>
</evidence>
<dbReference type="OrthoDB" id="417208at2759"/>
<protein>
    <recommendedName>
        <fullName evidence="5">Dynactin subunit 5</fullName>
    </recommendedName>
</protein>
<organism evidence="6 8">
    <name type="scientific">Cyberlindnera jadinii (strain ATCC 18201 / CBS 1600 / BCRC 20928 / JCM 3617 / NBRC 0987 / NRRL Y-1542)</name>
    <name type="common">Torula yeast</name>
    <name type="synonym">Candida utilis</name>
    <dbReference type="NCBI Taxonomy" id="983966"/>
    <lineage>
        <taxon>Eukaryota</taxon>
        <taxon>Fungi</taxon>
        <taxon>Dikarya</taxon>
        <taxon>Ascomycota</taxon>
        <taxon>Saccharomycotina</taxon>
        <taxon>Saccharomycetes</taxon>
        <taxon>Phaffomycetales</taxon>
        <taxon>Phaffomycetaceae</taxon>
        <taxon>Cyberlindnera</taxon>
    </lineage>
</organism>
<evidence type="ECO:0000256" key="4">
    <source>
        <dbReference type="ARBA" id="ARBA00034706"/>
    </source>
</evidence>
<name>A0A0H5C6R2_CYBJN</name>
<gene>
    <name evidence="6" type="ORF">BN1211_4369</name>
    <name evidence="7" type="ORF">CYBJADRAFT_169005</name>
</gene>
<evidence type="ECO:0000313" key="8">
    <source>
        <dbReference type="Proteomes" id="UP000038830"/>
    </source>
</evidence>
<dbReference type="EMBL" id="KV453937">
    <property type="protein sequence ID" value="ODV71985.1"/>
    <property type="molecule type" value="Genomic_DNA"/>
</dbReference>
<dbReference type="GO" id="GO:0005869">
    <property type="term" value="C:dynactin complex"/>
    <property type="evidence" value="ECO:0007669"/>
    <property type="project" value="TreeGrafter"/>
</dbReference>
<dbReference type="Proteomes" id="UP000038830">
    <property type="component" value="Unassembled WGS sequence"/>
</dbReference>
<evidence type="ECO:0000313" key="7">
    <source>
        <dbReference type="EMBL" id="ODV71985.1"/>
    </source>
</evidence>
<keyword evidence="3" id="KW-0206">Cytoskeleton</keyword>
<dbReference type="SUPFAM" id="SSF51161">
    <property type="entry name" value="Trimeric LpxA-like enzymes"/>
    <property type="match status" value="1"/>
</dbReference>
<keyword evidence="2" id="KW-0963">Cytoplasm</keyword>
<dbReference type="EMBL" id="CDQK01000005">
    <property type="protein sequence ID" value="CEP23723.1"/>
    <property type="molecule type" value="Genomic_DNA"/>
</dbReference>
<dbReference type="OMA" id="WCKQEYL"/>
<evidence type="ECO:0000256" key="1">
    <source>
        <dbReference type="ARBA" id="ARBA00004245"/>
    </source>
</evidence>
<evidence type="ECO:0000256" key="5">
    <source>
        <dbReference type="ARBA" id="ARBA00034865"/>
    </source>
</evidence>
<dbReference type="InterPro" id="IPR011004">
    <property type="entry name" value="Trimer_LpxA-like_sf"/>
</dbReference>
<reference evidence="6" key="1">
    <citation type="submission" date="2014-12" db="EMBL/GenBank/DDBJ databases">
        <authorList>
            <person name="Jaenicke S."/>
        </authorList>
    </citation>
    <scope>NUCLEOTIDE SEQUENCE [LARGE SCALE GENOMIC DNA]</scope>
    <source>
        <strain evidence="6">CBS1600</strain>
    </source>
</reference>
<dbReference type="InterPro" id="IPR047125">
    <property type="entry name" value="DCTN5"/>
</dbReference>
<evidence type="ECO:0000313" key="9">
    <source>
        <dbReference type="Proteomes" id="UP000094389"/>
    </source>
</evidence>